<dbReference type="InterPro" id="IPR036388">
    <property type="entry name" value="WH-like_DNA-bd_sf"/>
</dbReference>
<evidence type="ECO:0000313" key="3">
    <source>
        <dbReference type="Proteomes" id="UP000473885"/>
    </source>
</evidence>
<feature type="compositionally biased region" description="Basic and acidic residues" evidence="1">
    <location>
        <begin position="106"/>
        <end position="118"/>
    </location>
</feature>
<dbReference type="AlphaFoldDB" id="A0A6M0RC14"/>
<sequence length="171" mass="19444">MNNFTRINNINISDITITDGAYRCLCLIEQHCYGDKTDCFISIKYMAVALGRSCRTIIRYIKELVKAGLIIKRKRGSLCNKYITLQKKVMLMAEKAKANQDNNSDSPDKPTEGQDSHKNNSKGNYLNKNKNSKNKGNKANPPYKKKEDSWKYEGRGAAYYIDAFNKILNGS</sequence>
<dbReference type="EMBL" id="SXDP01000013">
    <property type="protein sequence ID" value="NEZ47841.1"/>
    <property type="molecule type" value="Genomic_DNA"/>
</dbReference>
<comment type="caution">
    <text evidence="2">The sequence shown here is derived from an EMBL/GenBank/DDBJ whole genome shotgun (WGS) entry which is preliminary data.</text>
</comment>
<accession>A0A6M0RC14</accession>
<dbReference type="Proteomes" id="UP000473885">
    <property type="component" value="Unassembled WGS sequence"/>
</dbReference>
<organism evidence="2 3">
    <name type="scientific">Clostridium niameyense</name>
    <dbReference type="NCBI Taxonomy" id="1622073"/>
    <lineage>
        <taxon>Bacteria</taxon>
        <taxon>Bacillati</taxon>
        <taxon>Bacillota</taxon>
        <taxon>Clostridia</taxon>
        <taxon>Eubacteriales</taxon>
        <taxon>Clostridiaceae</taxon>
        <taxon>Clostridium</taxon>
    </lineage>
</organism>
<gene>
    <name evidence="2" type="ORF">FDF74_11680</name>
</gene>
<name>A0A6M0RC14_9CLOT</name>
<dbReference type="Gene3D" id="1.10.10.10">
    <property type="entry name" value="Winged helix-like DNA-binding domain superfamily/Winged helix DNA-binding domain"/>
    <property type="match status" value="1"/>
</dbReference>
<feature type="region of interest" description="Disordered" evidence="1">
    <location>
        <begin position="95"/>
        <end position="148"/>
    </location>
</feature>
<dbReference type="SUPFAM" id="SSF46785">
    <property type="entry name" value="Winged helix' DNA-binding domain"/>
    <property type="match status" value="1"/>
</dbReference>
<protein>
    <submittedName>
        <fullName evidence="2">Helix-turn-helix domain-containing protein</fullName>
    </submittedName>
</protein>
<keyword evidence="3" id="KW-1185">Reference proteome</keyword>
<evidence type="ECO:0000256" key="1">
    <source>
        <dbReference type="SAM" id="MobiDB-lite"/>
    </source>
</evidence>
<dbReference type="InterPro" id="IPR036390">
    <property type="entry name" value="WH_DNA-bd_sf"/>
</dbReference>
<dbReference type="Pfam" id="PF13730">
    <property type="entry name" value="HTH_36"/>
    <property type="match status" value="1"/>
</dbReference>
<dbReference type="RefSeq" id="WP_163249730.1">
    <property type="nucleotide sequence ID" value="NZ_SXDP01000013.1"/>
</dbReference>
<evidence type="ECO:0000313" key="2">
    <source>
        <dbReference type="EMBL" id="NEZ47841.1"/>
    </source>
</evidence>
<reference evidence="2 3" key="1">
    <citation type="submission" date="2019-04" db="EMBL/GenBank/DDBJ databases">
        <title>Genome sequencing of Clostridium botulinum Groups I-IV and Clostridium butyricum.</title>
        <authorList>
            <person name="Brunt J."/>
            <person name="Van Vliet A.H.M."/>
            <person name="Stringer S.C."/>
            <person name="Carter A.T."/>
            <person name="Peck M.W."/>
        </authorList>
    </citation>
    <scope>NUCLEOTIDE SEQUENCE [LARGE SCALE GENOMIC DNA]</scope>
    <source>
        <strain evidence="2 3">IFR 18/094</strain>
    </source>
</reference>
<proteinExistence type="predicted"/>